<feature type="compositionally biased region" description="Acidic residues" evidence="1">
    <location>
        <begin position="69"/>
        <end position="98"/>
    </location>
</feature>
<name>A0A0L9UMI3_PHAAN</name>
<evidence type="ECO:0000313" key="3">
    <source>
        <dbReference type="Proteomes" id="UP000053144"/>
    </source>
</evidence>
<gene>
    <name evidence="2" type="ORF">LR48_Vigan05g136400</name>
</gene>
<feature type="compositionally biased region" description="Basic residues" evidence="1">
    <location>
        <begin position="27"/>
        <end position="36"/>
    </location>
</feature>
<protein>
    <recommendedName>
        <fullName evidence="4">Aminotransferase-like plant mobile domain-containing protein</fullName>
    </recommendedName>
</protein>
<dbReference type="Gramene" id="KOM43759">
    <property type="protein sequence ID" value="KOM43759"/>
    <property type="gene ID" value="LR48_Vigan05g136400"/>
</dbReference>
<sequence length="298" mass="34820">MVRTRGASSYRGEASFSRGEPSSSSHDKRRRPTPFARRRRVEEYRVDVIDEHDYEEWDEFIQHGHGEDDYVEQEDDYVEQEDVQQQDDSSEEELEAGGEDGGFPGGPHDTSLLTHYTQHVAFAIWQGRSWIYEHFPAMGRRKVFESYTDLDPRASRYIPLRVGWSLTEGRTYLDALTYDAVIWHPYIAWFRRVSHPYITPGDDNERPSLSLRMRRDLPDDRLVPSVRRRRSAELGLLGGIRRVIRMLQGMLTCRNVTEGTIAYQRTTETLQVARRFVEEYESSNRRGGRHVRGRASFS</sequence>
<dbReference type="AlphaFoldDB" id="A0A0L9UMI3"/>
<organism evidence="2 3">
    <name type="scientific">Phaseolus angularis</name>
    <name type="common">Azuki bean</name>
    <name type="synonym">Vigna angularis</name>
    <dbReference type="NCBI Taxonomy" id="3914"/>
    <lineage>
        <taxon>Eukaryota</taxon>
        <taxon>Viridiplantae</taxon>
        <taxon>Streptophyta</taxon>
        <taxon>Embryophyta</taxon>
        <taxon>Tracheophyta</taxon>
        <taxon>Spermatophyta</taxon>
        <taxon>Magnoliopsida</taxon>
        <taxon>eudicotyledons</taxon>
        <taxon>Gunneridae</taxon>
        <taxon>Pentapetalae</taxon>
        <taxon>rosids</taxon>
        <taxon>fabids</taxon>
        <taxon>Fabales</taxon>
        <taxon>Fabaceae</taxon>
        <taxon>Papilionoideae</taxon>
        <taxon>50 kb inversion clade</taxon>
        <taxon>NPAAA clade</taxon>
        <taxon>indigoferoid/millettioid clade</taxon>
        <taxon>Phaseoleae</taxon>
        <taxon>Vigna</taxon>
    </lineage>
</organism>
<reference evidence="3" key="1">
    <citation type="journal article" date="2015" name="Proc. Natl. Acad. Sci. U.S.A.">
        <title>Genome sequencing of adzuki bean (Vigna angularis) provides insight into high starch and low fat accumulation and domestication.</title>
        <authorList>
            <person name="Yang K."/>
            <person name="Tian Z."/>
            <person name="Chen C."/>
            <person name="Luo L."/>
            <person name="Zhao B."/>
            <person name="Wang Z."/>
            <person name="Yu L."/>
            <person name="Li Y."/>
            <person name="Sun Y."/>
            <person name="Li W."/>
            <person name="Chen Y."/>
            <person name="Li Y."/>
            <person name="Zhang Y."/>
            <person name="Ai D."/>
            <person name="Zhao J."/>
            <person name="Shang C."/>
            <person name="Ma Y."/>
            <person name="Wu B."/>
            <person name="Wang M."/>
            <person name="Gao L."/>
            <person name="Sun D."/>
            <person name="Zhang P."/>
            <person name="Guo F."/>
            <person name="Wang W."/>
            <person name="Li Y."/>
            <person name="Wang J."/>
            <person name="Varshney R.K."/>
            <person name="Wang J."/>
            <person name="Ling H.Q."/>
            <person name="Wan P."/>
        </authorList>
    </citation>
    <scope>NUCLEOTIDE SEQUENCE</scope>
    <source>
        <strain evidence="3">cv. Jingnong 6</strain>
    </source>
</reference>
<feature type="region of interest" description="Disordered" evidence="1">
    <location>
        <begin position="59"/>
        <end position="109"/>
    </location>
</feature>
<dbReference type="Proteomes" id="UP000053144">
    <property type="component" value="Chromosome 5"/>
</dbReference>
<evidence type="ECO:0000256" key="1">
    <source>
        <dbReference type="SAM" id="MobiDB-lite"/>
    </source>
</evidence>
<evidence type="ECO:0000313" key="2">
    <source>
        <dbReference type="EMBL" id="KOM43759.1"/>
    </source>
</evidence>
<dbReference type="EMBL" id="CM003375">
    <property type="protein sequence ID" value="KOM43759.1"/>
    <property type="molecule type" value="Genomic_DNA"/>
</dbReference>
<proteinExistence type="predicted"/>
<evidence type="ECO:0008006" key="4">
    <source>
        <dbReference type="Google" id="ProtNLM"/>
    </source>
</evidence>
<accession>A0A0L9UMI3</accession>
<feature type="region of interest" description="Disordered" evidence="1">
    <location>
        <begin position="1"/>
        <end position="36"/>
    </location>
</feature>